<dbReference type="InterPro" id="IPR000182">
    <property type="entry name" value="GNAT_dom"/>
</dbReference>
<dbReference type="Gene3D" id="3.40.630.30">
    <property type="match status" value="1"/>
</dbReference>
<feature type="domain" description="N-acetyltransferase" evidence="1">
    <location>
        <begin position="4"/>
        <end position="148"/>
    </location>
</feature>
<name>A0A6C0K3G5_9ZZZZ</name>
<accession>A0A6C0K3G5</accession>
<dbReference type="PROSITE" id="PS51186">
    <property type="entry name" value="GNAT"/>
    <property type="match status" value="1"/>
</dbReference>
<dbReference type="InterPro" id="IPR016181">
    <property type="entry name" value="Acyl_CoA_acyltransferase"/>
</dbReference>
<proteinExistence type="predicted"/>
<dbReference type="CDD" id="cd04301">
    <property type="entry name" value="NAT_SF"/>
    <property type="match status" value="1"/>
</dbReference>
<dbReference type="AlphaFoldDB" id="A0A6C0K3G5"/>
<protein>
    <recommendedName>
        <fullName evidence="1">N-acetyltransferase domain-containing protein</fullName>
    </recommendedName>
</protein>
<evidence type="ECO:0000259" key="1">
    <source>
        <dbReference type="PROSITE" id="PS51186"/>
    </source>
</evidence>
<dbReference type="SUPFAM" id="SSF55729">
    <property type="entry name" value="Acyl-CoA N-acyltransferases (Nat)"/>
    <property type="match status" value="1"/>
</dbReference>
<dbReference type="EMBL" id="MN740798">
    <property type="protein sequence ID" value="QHU12269.1"/>
    <property type="molecule type" value="Genomic_DNA"/>
</dbReference>
<dbReference type="Pfam" id="PF00583">
    <property type="entry name" value="Acetyltransf_1"/>
    <property type="match status" value="1"/>
</dbReference>
<reference evidence="2" key="1">
    <citation type="journal article" date="2020" name="Nature">
        <title>Giant virus diversity and host interactions through global metagenomics.</title>
        <authorList>
            <person name="Schulz F."/>
            <person name="Roux S."/>
            <person name="Paez-Espino D."/>
            <person name="Jungbluth S."/>
            <person name="Walsh D.A."/>
            <person name="Denef V.J."/>
            <person name="McMahon K.D."/>
            <person name="Konstantinidis K.T."/>
            <person name="Eloe-Fadrosh E.A."/>
            <person name="Kyrpides N.C."/>
            <person name="Woyke T."/>
        </authorList>
    </citation>
    <scope>NUCLEOTIDE SEQUENCE</scope>
    <source>
        <strain evidence="2">GVMAG-S-1101171-110</strain>
    </source>
</reference>
<dbReference type="GO" id="GO:0016747">
    <property type="term" value="F:acyltransferase activity, transferring groups other than amino-acyl groups"/>
    <property type="evidence" value="ECO:0007669"/>
    <property type="project" value="InterPro"/>
</dbReference>
<organism evidence="2">
    <name type="scientific">viral metagenome</name>
    <dbReference type="NCBI Taxonomy" id="1070528"/>
    <lineage>
        <taxon>unclassified sequences</taxon>
        <taxon>metagenomes</taxon>
        <taxon>organismal metagenomes</taxon>
    </lineage>
</organism>
<sequence>MITIEFIKLTDNTHYRAVKSIFHESFDIRSFPRNSIIQSWKIRDPHISYGFYDADKKELIGFILARYVWNKPSVIYISYLAIRDSEKGKGIGTSILKQVVRHYTGFGSSASLVPCYNTDDWYRRNGFYYSGKKQLMVYNPYRTRRKMSPSR</sequence>
<evidence type="ECO:0000313" key="2">
    <source>
        <dbReference type="EMBL" id="QHU12269.1"/>
    </source>
</evidence>